<feature type="signal peptide" evidence="1">
    <location>
        <begin position="1"/>
        <end position="24"/>
    </location>
</feature>
<dbReference type="Proteomes" id="UP001628179">
    <property type="component" value="Unassembled WGS sequence"/>
</dbReference>
<evidence type="ECO:0000313" key="3">
    <source>
        <dbReference type="Proteomes" id="UP001628179"/>
    </source>
</evidence>
<keyword evidence="3" id="KW-1185">Reference proteome</keyword>
<accession>A0ABQ0GJL4</accession>
<evidence type="ECO:0000256" key="1">
    <source>
        <dbReference type="SAM" id="SignalP"/>
    </source>
</evidence>
<feature type="chain" id="PRO_5045393813" evidence="1">
    <location>
        <begin position="25"/>
        <end position="168"/>
    </location>
</feature>
<dbReference type="GeneID" id="98178875"/>
<organism evidence="2 3">
    <name type="scientific">Madurella fahalii</name>
    <dbReference type="NCBI Taxonomy" id="1157608"/>
    <lineage>
        <taxon>Eukaryota</taxon>
        <taxon>Fungi</taxon>
        <taxon>Dikarya</taxon>
        <taxon>Ascomycota</taxon>
        <taxon>Pezizomycotina</taxon>
        <taxon>Sordariomycetes</taxon>
        <taxon>Sordariomycetidae</taxon>
        <taxon>Sordariales</taxon>
        <taxon>Sordariales incertae sedis</taxon>
        <taxon>Madurella</taxon>
    </lineage>
</organism>
<comment type="caution">
    <text evidence="2">The sequence shown here is derived from an EMBL/GenBank/DDBJ whole genome shotgun (WGS) entry which is preliminary data.</text>
</comment>
<gene>
    <name evidence="2" type="ORF">MFIFM68171_08132</name>
</gene>
<reference evidence="2 3" key="1">
    <citation type="submission" date="2024-09" db="EMBL/GenBank/DDBJ databases">
        <title>Itraconazole resistance in Madurella fahalii resulting from another homologue of gene encoding cytochrome P450 14-alpha sterol demethylase (CYP51).</title>
        <authorList>
            <person name="Yoshioka I."/>
            <person name="Fahal A.H."/>
            <person name="Kaneko S."/>
            <person name="Yaguchi T."/>
        </authorList>
    </citation>
    <scope>NUCLEOTIDE SEQUENCE [LARGE SCALE GENOMIC DNA]</scope>
    <source>
        <strain evidence="2 3">IFM 68171</strain>
    </source>
</reference>
<keyword evidence="1" id="KW-0732">Signal</keyword>
<sequence length="168" mass="17638">MATLRTIAIASLGLLLSALPSTLANPAGVVEDRQISKCALVLCPAGTVCTIIDGGPVCVPVPIPGGTPCGSNVCAKGLVCCNESCGTCTKPGGKCLDVMCPKAEKRQEIPRPGECGPNRCRPNQRCCDPLCGHCTFPFEICRPRICPRPVERGEPKGDDDSENMERAN</sequence>
<proteinExistence type="predicted"/>
<name>A0ABQ0GJL4_9PEZI</name>
<evidence type="ECO:0000313" key="2">
    <source>
        <dbReference type="EMBL" id="GAB1317922.1"/>
    </source>
</evidence>
<dbReference type="RefSeq" id="XP_070919653.1">
    <property type="nucleotide sequence ID" value="XM_071063552.1"/>
</dbReference>
<dbReference type="EMBL" id="BAAFSV010000004">
    <property type="protein sequence ID" value="GAB1317922.1"/>
    <property type="molecule type" value="Genomic_DNA"/>
</dbReference>
<protein>
    <submittedName>
        <fullName evidence="2">Uncharacterized protein</fullName>
    </submittedName>
</protein>